<organism evidence="1 2">
    <name type="scientific">Evansella tamaricis</name>
    <dbReference type="NCBI Taxonomy" id="2069301"/>
    <lineage>
        <taxon>Bacteria</taxon>
        <taxon>Bacillati</taxon>
        <taxon>Bacillota</taxon>
        <taxon>Bacilli</taxon>
        <taxon>Bacillales</taxon>
        <taxon>Bacillaceae</taxon>
        <taxon>Evansella</taxon>
    </lineage>
</organism>
<evidence type="ECO:0000313" key="1">
    <source>
        <dbReference type="EMBL" id="MBU9714590.1"/>
    </source>
</evidence>
<dbReference type="EMBL" id="JAHQCS010000179">
    <property type="protein sequence ID" value="MBU9714590.1"/>
    <property type="molecule type" value="Genomic_DNA"/>
</dbReference>
<accession>A0ABS6JQD0</accession>
<reference evidence="1 2" key="1">
    <citation type="submission" date="2021-06" db="EMBL/GenBank/DDBJ databases">
        <title>Bacillus sp. RD4P76, an endophyte from a halophyte.</title>
        <authorList>
            <person name="Sun J.-Q."/>
        </authorList>
    </citation>
    <scope>NUCLEOTIDE SEQUENCE [LARGE SCALE GENOMIC DNA]</scope>
    <source>
        <strain evidence="1 2">CGMCC 1.15917</strain>
    </source>
</reference>
<dbReference type="Proteomes" id="UP000784880">
    <property type="component" value="Unassembled WGS sequence"/>
</dbReference>
<proteinExistence type="predicted"/>
<protein>
    <submittedName>
        <fullName evidence="1">Uncharacterized protein</fullName>
    </submittedName>
</protein>
<name>A0ABS6JQD0_9BACI</name>
<gene>
    <name evidence="1" type="ORF">KS419_22865</name>
</gene>
<comment type="caution">
    <text evidence="1">The sequence shown here is derived from an EMBL/GenBank/DDBJ whole genome shotgun (WGS) entry which is preliminary data.</text>
</comment>
<evidence type="ECO:0000313" key="2">
    <source>
        <dbReference type="Proteomes" id="UP000784880"/>
    </source>
</evidence>
<keyword evidence="2" id="KW-1185">Reference proteome</keyword>
<sequence length="35" mass="3992">MERKVVINCPNHGQVRTIEEGIDTELSEPSPRLDK</sequence>